<dbReference type="FunFam" id="3.10.50.40:FF:000006">
    <property type="entry name" value="Peptidyl-prolyl cis-trans isomerase"/>
    <property type="match status" value="1"/>
</dbReference>
<dbReference type="PROSITE" id="PS50059">
    <property type="entry name" value="FKBP_PPIASE"/>
    <property type="match status" value="1"/>
</dbReference>
<dbReference type="Gene3D" id="3.10.50.40">
    <property type="match status" value="1"/>
</dbReference>
<dbReference type="InterPro" id="IPR041232">
    <property type="entry name" value="NPL"/>
</dbReference>
<dbReference type="InterPro" id="IPR046357">
    <property type="entry name" value="PPIase_dom_sf"/>
</dbReference>
<dbReference type="Pfam" id="PF00254">
    <property type="entry name" value="FKBP_C"/>
    <property type="match status" value="1"/>
</dbReference>
<evidence type="ECO:0000256" key="4">
    <source>
        <dbReference type="ARBA" id="ARBA00023235"/>
    </source>
</evidence>
<evidence type="ECO:0000313" key="10">
    <source>
        <dbReference type="Proteomes" id="UP000620104"/>
    </source>
</evidence>
<feature type="compositionally biased region" description="Basic and acidic residues" evidence="7">
    <location>
        <begin position="205"/>
        <end position="293"/>
    </location>
</feature>
<dbReference type="InterPro" id="IPR001179">
    <property type="entry name" value="PPIase_FKBP_dom"/>
</dbReference>
<evidence type="ECO:0000259" key="8">
    <source>
        <dbReference type="PROSITE" id="PS50059"/>
    </source>
</evidence>
<accession>A0A8H3TPT9</accession>
<protein>
    <recommendedName>
        <fullName evidence="5">FK506-binding protein</fullName>
        <ecNumber evidence="5">5.2.1.8</ecNumber>
    </recommendedName>
</protein>
<gene>
    <name evidence="9" type="ORF">NliqN6_1181</name>
</gene>
<dbReference type="EMBL" id="BLZA01000009">
    <property type="protein sequence ID" value="GHJ84779.1"/>
    <property type="molecule type" value="Genomic_DNA"/>
</dbReference>
<proteinExistence type="inferred from homology"/>
<evidence type="ECO:0000256" key="2">
    <source>
        <dbReference type="ARBA" id="ARBA00007838"/>
    </source>
</evidence>
<evidence type="ECO:0000256" key="3">
    <source>
        <dbReference type="ARBA" id="ARBA00023110"/>
    </source>
</evidence>
<feature type="region of interest" description="Disordered" evidence="7">
    <location>
        <begin position="169"/>
        <end position="299"/>
    </location>
</feature>
<name>A0A8H3TPT9_9TREE</name>
<comment type="catalytic activity">
    <reaction evidence="1 5 6">
        <text>[protein]-peptidylproline (omega=180) = [protein]-peptidylproline (omega=0)</text>
        <dbReference type="Rhea" id="RHEA:16237"/>
        <dbReference type="Rhea" id="RHEA-COMP:10747"/>
        <dbReference type="Rhea" id="RHEA-COMP:10748"/>
        <dbReference type="ChEBI" id="CHEBI:83833"/>
        <dbReference type="ChEBI" id="CHEBI:83834"/>
        <dbReference type="EC" id="5.2.1.8"/>
    </reaction>
</comment>
<dbReference type="Proteomes" id="UP000620104">
    <property type="component" value="Unassembled WGS sequence"/>
</dbReference>
<evidence type="ECO:0000256" key="5">
    <source>
        <dbReference type="PIRNR" id="PIRNR001473"/>
    </source>
</evidence>
<dbReference type="PIRSF" id="PIRSF001473">
    <property type="entry name" value="FK506-bp_FPR3"/>
    <property type="match status" value="1"/>
</dbReference>
<feature type="domain" description="PPIase FKBP-type" evidence="8">
    <location>
        <begin position="319"/>
        <end position="405"/>
    </location>
</feature>
<dbReference type="PANTHER" id="PTHR43811:SF19">
    <property type="entry name" value="39 KDA FK506-BINDING NUCLEAR PROTEIN"/>
    <property type="match status" value="1"/>
</dbReference>
<dbReference type="AlphaFoldDB" id="A0A8H3TPT9"/>
<evidence type="ECO:0000256" key="7">
    <source>
        <dbReference type="SAM" id="MobiDB-lite"/>
    </source>
</evidence>
<dbReference type="SUPFAM" id="SSF54534">
    <property type="entry name" value="FKBP-like"/>
    <property type="match status" value="1"/>
</dbReference>
<dbReference type="EC" id="5.2.1.8" evidence="5"/>
<dbReference type="InterPro" id="IPR023566">
    <property type="entry name" value="PPIase_Fpr3/Fpr4-like"/>
</dbReference>
<keyword evidence="10" id="KW-1185">Reference proteome</keyword>
<organism evidence="9 10">
    <name type="scientific">Naganishia liquefaciens</name>
    <dbReference type="NCBI Taxonomy" id="104408"/>
    <lineage>
        <taxon>Eukaryota</taxon>
        <taxon>Fungi</taxon>
        <taxon>Dikarya</taxon>
        <taxon>Basidiomycota</taxon>
        <taxon>Agaricomycotina</taxon>
        <taxon>Tremellomycetes</taxon>
        <taxon>Filobasidiales</taxon>
        <taxon>Filobasidiaceae</taxon>
        <taxon>Naganishia</taxon>
    </lineage>
</organism>
<keyword evidence="4 5" id="KW-0413">Isomerase</keyword>
<evidence type="ECO:0000313" key="9">
    <source>
        <dbReference type="EMBL" id="GHJ84779.1"/>
    </source>
</evidence>
<feature type="compositionally biased region" description="Acidic residues" evidence="7">
    <location>
        <begin position="60"/>
        <end position="84"/>
    </location>
</feature>
<dbReference type="Pfam" id="PF17800">
    <property type="entry name" value="NPL"/>
    <property type="match status" value="1"/>
</dbReference>
<dbReference type="OrthoDB" id="1902587at2759"/>
<keyword evidence="3 5" id="KW-0697">Rotamase</keyword>
<evidence type="ECO:0000256" key="1">
    <source>
        <dbReference type="ARBA" id="ARBA00000971"/>
    </source>
</evidence>
<dbReference type="GO" id="GO:0000785">
    <property type="term" value="C:chromatin"/>
    <property type="evidence" value="ECO:0007669"/>
    <property type="project" value="TreeGrafter"/>
</dbReference>
<feature type="compositionally biased region" description="Acidic residues" evidence="7">
    <location>
        <begin position="102"/>
        <end position="120"/>
    </location>
</feature>
<sequence>MTTALPLWHLELVPGQSYPLMVVRDFKITNAALGEEIADENGRSVVKIVHQPVNPRELADDSDSDDEFSDEDFEDEEEEEEVDMEALKAAINGKKSKKADAAEEEDDEEEDEEEDEDFEADAQTTAVLCSLIPGKIEQAQLNLVFVKEEVVMFEVTGKNTVHLMGNYINQDTHSPEHDDYDDMSDEEDFSLDEDSEDEDISMAEEASHRFEEVKEDPKSKKTEAAKETANKKRKAETQENDSKRSTASAAEKKAVTPNPAEKKPEQAAKKQKTEAAKPAEKKKEADQKPEQKSAKKQTLPSGLIIEDFKIGDGPVAKKGKRLSMRYIGKLMNGKQFDANTSGAPFNFRLGAGEVIKGWDQGLEGMKVGGERKLTIPAKLAYGSQKIPGIPAQSTLQFEVKLVNVK</sequence>
<comment type="similarity">
    <text evidence="2">Belongs to the FKBP-type PPIase family. FKBP3/4 subfamily.</text>
</comment>
<dbReference type="PANTHER" id="PTHR43811">
    <property type="entry name" value="FKBP-TYPE PEPTIDYL-PROLYL CIS-TRANS ISOMERASE FKPA"/>
    <property type="match status" value="1"/>
</dbReference>
<dbReference type="GO" id="GO:0003755">
    <property type="term" value="F:peptidyl-prolyl cis-trans isomerase activity"/>
    <property type="evidence" value="ECO:0007669"/>
    <property type="project" value="UniProtKB-KW"/>
</dbReference>
<dbReference type="GO" id="GO:0005730">
    <property type="term" value="C:nucleolus"/>
    <property type="evidence" value="ECO:0007669"/>
    <property type="project" value="TreeGrafter"/>
</dbReference>
<comment type="caution">
    <text evidence="9">The sequence shown here is derived from an EMBL/GenBank/DDBJ whole genome shotgun (WGS) entry which is preliminary data.</text>
</comment>
<dbReference type="Gene3D" id="2.60.120.340">
    <property type="entry name" value="Nucleoplasmin core domain"/>
    <property type="match status" value="1"/>
</dbReference>
<evidence type="ECO:0000256" key="6">
    <source>
        <dbReference type="PROSITE-ProRule" id="PRU00277"/>
    </source>
</evidence>
<reference evidence="9" key="1">
    <citation type="submission" date="2020-07" db="EMBL/GenBank/DDBJ databases">
        <title>Draft Genome Sequence of a Deep-Sea Yeast, Naganishia (Cryptococcus) liquefaciens strain N6.</title>
        <authorList>
            <person name="Han Y.W."/>
            <person name="Kajitani R."/>
            <person name="Morimoto H."/>
            <person name="Parhat M."/>
            <person name="Tsubouchi H."/>
            <person name="Bakenova O."/>
            <person name="Ogata M."/>
            <person name="Argunhan B."/>
            <person name="Aoki R."/>
            <person name="Kajiwara S."/>
            <person name="Itoh T."/>
            <person name="Iwasaki H."/>
        </authorList>
    </citation>
    <scope>NUCLEOTIDE SEQUENCE</scope>
    <source>
        <strain evidence="9">N6</strain>
    </source>
</reference>
<feature type="region of interest" description="Disordered" evidence="7">
    <location>
        <begin position="53"/>
        <end position="121"/>
    </location>
</feature>
<feature type="compositionally biased region" description="Acidic residues" evidence="7">
    <location>
        <begin position="178"/>
        <end position="202"/>
    </location>
</feature>